<organism evidence="1">
    <name type="scientific">Arundo donax</name>
    <name type="common">Giant reed</name>
    <name type="synonym">Donax arundinaceus</name>
    <dbReference type="NCBI Taxonomy" id="35708"/>
    <lineage>
        <taxon>Eukaryota</taxon>
        <taxon>Viridiplantae</taxon>
        <taxon>Streptophyta</taxon>
        <taxon>Embryophyta</taxon>
        <taxon>Tracheophyta</taxon>
        <taxon>Spermatophyta</taxon>
        <taxon>Magnoliopsida</taxon>
        <taxon>Liliopsida</taxon>
        <taxon>Poales</taxon>
        <taxon>Poaceae</taxon>
        <taxon>PACMAD clade</taxon>
        <taxon>Arundinoideae</taxon>
        <taxon>Arundineae</taxon>
        <taxon>Arundo</taxon>
    </lineage>
</organism>
<reference evidence="1" key="2">
    <citation type="journal article" date="2015" name="Data Brief">
        <title>Shoot transcriptome of the giant reed, Arundo donax.</title>
        <authorList>
            <person name="Barrero R.A."/>
            <person name="Guerrero F.D."/>
            <person name="Moolhuijzen P."/>
            <person name="Goolsby J.A."/>
            <person name="Tidwell J."/>
            <person name="Bellgard S.E."/>
            <person name="Bellgard M.I."/>
        </authorList>
    </citation>
    <scope>NUCLEOTIDE SEQUENCE</scope>
    <source>
        <tissue evidence="1">Shoot tissue taken approximately 20 cm above the soil surface</tissue>
    </source>
</reference>
<name>A0A0A9FXN9_ARUDO</name>
<dbReference type="EMBL" id="GBRH01180849">
    <property type="protein sequence ID" value="JAE17047.1"/>
    <property type="molecule type" value="Transcribed_RNA"/>
</dbReference>
<accession>A0A0A9FXN9</accession>
<reference evidence="1" key="1">
    <citation type="submission" date="2014-09" db="EMBL/GenBank/DDBJ databases">
        <authorList>
            <person name="Magalhaes I.L.F."/>
            <person name="Oliveira U."/>
            <person name="Santos F.R."/>
            <person name="Vidigal T.H.D.A."/>
            <person name="Brescovit A.D."/>
            <person name="Santos A.J."/>
        </authorList>
    </citation>
    <scope>NUCLEOTIDE SEQUENCE</scope>
    <source>
        <tissue evidence="1">Shoot tissue taken approximately 20 cm above the soil surface</tissue>
    </source>
</reference>
<sequence>MLKATEICNIQGQFVVVVLWNLVFYGNFNNYCKILLLWILKRCS</sequence>
<dbReference type="AlphaFoldDB" id="A0A0A9FXN9"/>
<evidence type="ECO:0000313" key="1">
    <source>
        <dbReference type="EMBL" id="JAE17047.1"/>
    </source>
</evidence>
<proteinExistence type="predicted"/>
<protein>
    <submittedName>
        <fullName evidence="1">Uncharacterized protein</fullName>
    </submittedName>
</protein>